<dbReference type="Proteomes" id="UP001152531">
    <property type="component" value="Unassembled WGS sequence"/>
</dbReference>
<evidence type="ECO:0000313" key="1">
    <source>
        <dbReference type="EMBL" id="CAH6722728.1"/>
    </source>
</evidence>
<gene>
    <name evidence="1" type="ORF">CLIB1444_10S05028</name>
</gene>
<reference evidence="1" key="1">
    <citation type="submission" date="2022-06" db="EMBL/GenBank/DDBJ databases">
        <authorList>
            <person name="Legras J.-L."/>
            <person name="Devillers H."/>
            <person name="Grondin C."/>
        </authorList>
    </citation>
    <scope>NUCLEOTIDE SEQUENCE</scope>
    <source>
        <strain evidence="1">CLIB 1444</strain>
    </source>
</reference>
<proteinExistence type="predicted"/>
<organism evidence="1 2">
    <name type="scientific">[Candida] jaroonii</name>
    <dbReference type="NCBI Taxonomy" id="467808"/>
    <lineage>
        <taxon>Eukaryota</taxon>
        <taxon>Fungi</taxon>
        <taxon>Dikarya</taxon>
        <taxon>Ascomycota</taxon>
        <taxon>Saccharomycotina</taxon>
        <taxon>Pichiomycetes</taxon>
        <taxon>Debaryomycetaceae</taxon>
        <taxon>Yamadazyma</taxon>
    </lineage>
</organism>
<name>A0ACA9YDC8_9ASCO</name>
<keyword evidence="2" id="KW-1185">Reference proteome</keyword>
<accession>A0ACA9YDC8</accession>
<dbReference type="EMBL" id="CALSDN010000010">
    <property type="protein sequence ID" value="CAH6722728.1"/>
    <property type="molecule type" value="Genomic_DNA"/>
</dbReference>
<evidence type="ECO:0000313" key="2">
    <source>
        <dbReference type="Proteomes" id="UP001152531"/>
    </source>
</evidence>
<comment type="caution">
    <text evidence="1">The sequence shown here is derived from an EMBL/GenBank/DDBJ whole genome shotgun (WGS) entry which is preliminary data.</text>
</comment>
<sequence>MTLKLYTCGTPNGYKISIYLEILKLKFETIPIQISQGIQKQEWFLKLNPNGRIPTLVDESTNTTISESAAILMYLADTYDKERKFSYLPGTKEYFKMLEVSFFQMAGIGPMQGQGNWFLMYAPEKIPYAIDRYVNETKRLYSVLDEIIKRNKKEYDSDFLVGPHISIADVLCISWVPGLTVHKTNLEEFPNVLEWATKMLQIPEVRKGFHTPNKPPLWNDKIPSFEL</sequence>
<protein>
    <submittedName>
        <fullName evidence="1">Glutathione S-transferase-like protein Gedep</fullName>
    </submittedName>
</protein>